<proteinExistence type="predicted"/>
<reference evidence="2" key="1">
    <citation type="journal article" date="2024" name="Front. Bioeng. Biotechnol.">
        <title>Genome-scale model development and genomic sequencing of the oleaginous clade Lipomyces.</title>
        <authorList>
            <person name="Czajka J.J."/>
            <person name="Han Y."/>
            <person name="Kim J."/>
            <person name="Mondo S.J."/>
            <person name="Hofstad B.A."/>
            <person name="Robles A."/>
            <person name="Haridas S."/>
            <person name="Riley R."/>
            <person name="LaButti K."/>
            <person name="Pangilinan J."/>
            <person name="Andreopoulos W."/>
            <person name="Lipzen A."/>
            <person name="Yan J."/>
            <person name="Wang M."/>
            <person name="Ng V."/>
            <person name="Grigoriev I.V."/>
            <person name="Spatafora J.W."/>
            <person name="Magnuson J.K."/>
            <person name="Baker S.E."/>
            <person name="Pomraning K.R."/>
        </authorList>
    </citation>
    <scope>NUCLEOTIDE SEQUENCE [LARGE SCALE GENOMIC DNA]</scope>
    <source>
        <strain evidence="2">CBS 7786</strain>
    </source>
</reference>
<dbReference type="Proteomes" id="UP001433508">
    <property type="component" value="Unassembled WGS sequence"/>
</dbReference>
<organism evidence="1 2">
    <name type="scientific">Lipomyces kononenkoae</name>
    <name type="common">Yeast</name>
    <dbReference type="NCBI Taxonomy" id="34357"/>
    <lineage>
        <taxon>Eukaryota</taxon>
        <taxon>Fungi</taxon>
        <taxon>Dikarya</taxon>
        <taxon>Ascomycota</taxon>
        <taxon>Saccharomycotina</taxon>
        <taxon>Lipomycetes</taxon>
        <taxon>Lipomycetales</taxon>
        <taxon>Lipomycetaceae</taxon>
        <taxon>Lipomyces</taxon>
    </lineage>
</organism>
<gene>
    <name evidence="1" type="ORF">V1525DRAFT_188260</name>
</gene>
<comment type="caution">
    <text evidence="1">The sequence shown here is derived from an EMBL/GenBank/DDBJ whole genome shotgun (WGS) entry which is preliminary data.</text>
</comment>
<dbReference type="EMBL" id="MU971377">
    <property type="protein sequence ID" value="KAK9236949.1"/>
    <property type="molecule type" value="Genomic_DNA"/>
</dbReference>
<evidence type="ECO:0000313" key="2">
    <source>
        <dbReference type="Proteomes" id="UP001433508"/>
    </source>
</evidence>
<keyword evidence="2" id="KW-1185">Reference proteome</keyword>
<sequence length="342" mass="38837">MPRPSIASDTNERRALLDAVAGLQNYVSEMKQVASRRRLLFSRMSARHQRLAKATGYSRRLQDIDKAVTGNGEITARIAKLAERDFNVTRAELLHSRPVRNARVIELLKHFVRDWSEVGDQERSLTFPPILDALQAEFGNDIVQKRVLVPGAGVGRLAYDISQLGCQTEANEYSYLMHLGNIFVLEQSKNSCAVYPHVHNFSHQISGKGQLRPVMFPDVEPENRVRIRNSFGDFMKLSGSHNLYDAIATLYFIDTAENMLTYIDTIRQLLPLGGIWLNCGPLKWGSSPRVEFTLEEVLSVISNMGFQIEKRWSRTAEYTADSESLWQGFYGVEGWLARKVEE</sequence>
<protein>
    <submittedName>
        <fullName evidence="1">N2227-like protein-domain-containing protein</fullName>
    </submittedName>
</protein>
<name>A0ACC3SZT4_LIPKO</name>
<accession>A0ACC3SZT4</accession>
<evidence type="ECO:0000313" key="1">
    <source>
        <dbReference type="EMBL" id="KAK9236949.1"/>
    </source>
</evidence>